<dbReference type="RefSeq" id="WP_012568702.1">
    <property type="nucleotide sequence ID" value="NC_011420.2"/>
</dbReference>
<organism evidence="2 3">
    <name type="scientific">Rhodospirillum centenum (strain ATCC 51521 / SW)</name>
    <dbReference type="NCBI Taxonomy" id="414684"/>
    <lineage>
        <taxon>Bacteria</taxon>
        <taxon>Pseudomonadati</taxon>
        <taxon>Pseudomonadota</taxon>
        <taxon>Alphaproteobacteria</taxon>
        <taxon>Rhodospirillales</taxon>
        <taxon>Rhodospirillaceae</taxon>
        <taxon>Rhodospirillum</taxon>
    </lineage>
</organism>
<keyword evidence="1" id="KW-0732">Signal</keyword>
<dbReference type="AlphaFoldDB" id="B6IXA0"/>
<name>B6IXA0_RHOCS</name>
<dbReference type="OrthoDB" id="195732at2"/>
<sequence length="204" mass="21115">MRKLLAAALAALSLGAVLPSGSGHSMLAPAAAIDPAALRPLVEKYLKEEATAIAADPRVIAAITAANADHAALDDAAIQALDRQWRQEAKAGSGPLIKDTLSRPVSAALRDYQAKSLGLMAEIFVISAKGLNVGQTGVTSDYFQGDEPKWQETFPKGPGALLVEDPNFDESVNTFVSTASITIADPATGAAIGVLTVNIDLGRL</sequence>
<dbReference type="Proteomes" id="UP000001591">
    <property type="component" value="Chromosome"/>
</dbReference>
<gene>
    <name evidence="2" type="ordered locus">RC1_3571</name>
</gene>
<dbReference type="HOGENOM" id="CLU_092389_0_0_5"/>
<dbReference type="eggNOG" id="COG0834">
    <property type="taxonomic scope" value="Bacteria"/>
</dbReference>
<reference evidence="2 3" key="1">
    <citation type="journal article" date="2010" name="BMC Genomics">
        <title>Metabolic flexibility revealed in the genome of the cyst-forming alpha-1 proteobacterium Rhodospirillum centenum.</title>
        <authorList>
            <person name="Lu Y.K."/>
            <person name="Marden J."/>
            <person name="Han M."/>
            <person name="Swingley W.D."/>
            <person name="Mastrian S.D."/>
            <person name="Chowdhury S.R."/>
            <person name="Hao J."/>
            <person name="Helmy T."/>
            <person name="Kim S."/>
            <person name="Kurdoglu A.A."/>
            <person name="Matthies H.J."/>
            <person name="Rollo D."/>
            <person name="Stothard P."/>
            <person name="Blankenship R.E."/>
            <person name="Bauer C.E."/>
            <person name="Touchman J.W."/>
        </authorList>
    </citation>
    <scope>NUCLEOTIDE SEQUENCE [LARGE SCALE GENOMIC DNA]</scope>
    <source>
        <strain evidence="3">ATCC 51521 / SW</strain>
    </source>
</reference>
<evidence type="ECO:0000313" key="2">
    <source>
        <dbReference type="EMBL" id="ACJ00924.1"/>
    </source>
</evidence>
<dbReference type="STRING" id="414684.RC1_3571"/>
<accession>B6IXA0</accession>
<feature type="chain" id="PRO_5002846880" evidence="1">
    <location>
        <begin position="23"/>
        <end position="204"/>
    </location>
</feature>
<feature type="signal peptide" evidence="1">
    <location>
        <begin position="1"/>
        <end position="22"/>
    </location>
</feature>
<protein>
    <submittedName>
        <fullName evidence="2">Uncharacterized protein</fullName>
    </submittedName>
</protein>
<evidence type="ECO:0000313" key="3">
    <source>
        <dbReference type="Proteomes" id="UP000001591"/>
    </source>
</evidence>
<dbReference type="KEGG" id="rce:RC1_3571"/>
<dbReference type="EMBL" id="CP000613">
    <property type="protein sequence ID" value="ACJ00924.1"/>
    <property type="molecule type" value="Genomic_DNA"/>
</dbReference>
<evidence type="ECO:0000256" key="1">
    <source>
        <dbReference type="SAM" id="SignalP"/>
    </source>
</evidence>
<proteinExistence type="predicted"/>
<keyword evidence="3" id="KW-1185">Reference proteome</keyword>